<dbReference type="PIRSF" id="PIRSF500176">
    <property type="entry name" value="L_ASNase"/>
    <property type="match status" value="1"/>
</dbReference>
<evidence type="ECO:0000256" key="6">
    <source>
        <dbReference type="PROSITE-ProRule" id="PRU10099"/>
    </source>
</evidence>
<sequence>MRQSFGRPEAINERNWAVASIVVLGTGGTIASRGQGPEGAVAADGAASLAASLSGRHTVTTRDILTTGSYRLDLGNLRTIAEAASAAVAQEDVDGVVVTHGTDTMEETAFLLDLVHAGSKPVVFTGAQQPADSANPDGPQNLAEAVEAAAEKQLHGTGVLISFAGTVRTARGARKAHTTAASPFAGGTEVAHLAGNDVVVAARPDRCPPLPLPGAAFDAARVEIITAYPGATPNLLRHAAADGAQAVVLAGTGIGNAGPGFAEAVADLNRAGVHVILASRTPWGPVIPTYGNGGGKDLVRAGAVTARTLNPFQSRILAALLLALDPSPETFPERFSAYA</sequence>
<evidence type="ECO:0000256" key="4">
    <source>
        <dbReference type="ARBA" id="ARBA00049366"/>
    </source>
</evidence>
<dbReference type="Gene3D" id="3.40.50.1170">
    <property type="entry name" value="L-asparaginase, N-terminal domain"/>
    <property type="match status" value="1"/>
</dbReference>
<evidence type="ECO:0000256" key="7">
    <source>
        <dbReference type="PROSITE-ProRule" id="PRU10100"/>
    </source>
</evidence>
<dbReference type="GO" id="GO:0006528">
    <property type="term" value="P:asparagine metabolic process"/>
    <property type="evidence" value="ECO:0007669"/>
    <property type="project" value="InterPro"/>
</dbReference>
<dbReference type="InterPro" id="IPR004550">
    <property type="entry name" value="AsnASE_II"/>
</dbReference>
<feature type="domain" description="L-asparaginase N-terminal" evidence="8">
    <location>
        <begin position="21"/>
        <end position="198"/>
    </location>
</feature>
<dbReference type="AlphaFoldDB" id="A0A9X1MAG9"/>
<organism evidence="10 11">
    <name type="scientific">Arthrobacter zhangbolii</name>
    <dbReference type="NCBI Taxonomy" id="2886936"/>
    <lineage>
        <taxon>Bacteria</taxon>
        <taxon>Bacillati</taxon>
        <taxon>Actinomycetota</taxon>
        <taxon>Actinomycetes</taxon>
        <taxon>Micrococcales</taxon>
        <taxon>Micrococcaceae</taxon>
        <taxon>Arthrobacter</taxon>
    </lineage>
</organism>
<dbReference type="Proteomes" id="UP001155145">
    <property type="component" value="Unassembled WGS sequence"/>
</dbReference>
<dbReference type="Gene3D" id="3.40.50.40">
    <property type="match status" value="1"/>
</dbReference>
<keyword evidence="3" id="KW-0378">Hydrolase</keyword>
<comment type="similarity">
    <text evidence="1">Belongs to the asparaginase 1 family.</text>
</comment>
<feature type="active site" evidence="6">
    <location>
        <position position="29"/>
    </location>
</feature>
<dbReference type="SMART" id="SM00870">
    <property type="entry name" value="Asparaginase"/>
    <property type="match status" value="1"/>
</dbReference>
<evidence type="ECO:0000259" key="9">
    <source>
        <dbReference type="Pfam" id="PF17763"/>
    </source>
</evidence>
<dbReference type="PANTHER" id="PTHR11707:SF28">
    <property type="entry name" value="60 KDA LYSOPHOSPHOLIPASE"/>
    <property type="match status" value="1"/>
</dbReference>
<dbReference type="CDD" id="cd08964">
    <property type="entry name" value="L-asparaginase_II"/>
    <property type="match status" value="1"/>
</dbReference>
<evidence type="ECO:0000256" key="2">
    <source>
        <dbReference type="ARBA" id="ARBA00012920"/>
    </source>
</evidence>
<accession>A0A9X1MAG9</accession>
<protein>
    <recommendedName>
        <fullName evidence="2">asparaginase</fullName>
        <ecNumber evidence="2">3.5.1.1</ecNumber>
    </recommendedName>
</protein>
<dbReference type="GO" id="GO:0004067">
    <property type="term" value="F:asparaginase activity"/>
    <property type="evidence" value="ECO:0007669"/>
    <property type="project" value="UniProtKB-UniRule"/>
</dbReference>
<dbReference type="PANTHER" id="PTHR11707">
    <property type="entry name" value="L-ASPARAGINASE"/>
    <property type="match status" value="1"/>
</dbReference>
<dbReference type="InterPro" id="IPR040919">
    <property type="entry name" value="Asparaginase_C"/>
</dbReference>
<feature type="active site" evidence="7">
    <location>
        <position position="102"/>
    </location>
</feature>
<evidence type="ECO:0000313" key="11">
    <source>
        <dbReference type="Proteomes" id="UP001155145"/>
    </source>
</evidence>
<proteinExistence type="inferred from homology"/>
<dbReference type="SFLD" id="SFLDS00057">
    <property type="entry name" value="Glutaminase/Asparaginase"/>
    <property type="match status" value="1"/>
</dbReference>
<comment type="caution">
    <text evidence="10">The sequence shown here is derived from an EMBL/GenBank/DDBJ whole genome shotgun (WGS) entry which is preliminary data.</text>
</comment>
<evidence type="ECO:0000259" key="8">
    <source>
        <dbReference type="Pfam" id="PF00710"/>
    </source>
</evidence>
<reference evidence="10" key="1">
    <citation type="submission" date="2021-10" db="EMBL/GenBank/DDBJ databases">
        <title>Novel species in genus Arthrobacter.</title>
        <authorList>
            <person name="Liu Y."/>
        </authorList>
    </citation>
    <scope>NUCLEOTIDE SEQUENCE</scope>
    <source>
        <strain evidence="10">Zg-Y462</strain>
    </source>
</reference>
<dbReference type="InterPro" id="IPR037152">
    <property type="entry name" value="L-asparaginase_N_sf"/>
</dbReference>
<dbReference type="InterPro" id="IPR006034">
    <property type="entry name" value="Asparaginase/glutaminase-like"/>
</dbReference>
<dbReference type="InterPro" id="IPR027474">
    <property type="entry name" value="L-asparaginase_N"/>
</dbReference>
<comment type="catalytic activity">
    <reaction evidence="4">
        <text>L-asparagine + H2O = L-aspartate + NH4(+)</text>
        <dbReference type="Rhea" id="RHEA:21016"/>
        <dbReference type="ChEBI" id="CHEBI:15377"/>
        <dbReference type="ChEBI" id="CHEBI:28938"/>
        <dbReference type="ChEBI" id="CHEBI:29991"/>
        <dbReference type="ChEBI" id="CHEBI:58048"/>
        <dbReference type="EC" id="3.5.1.1"/>
    </reaction>
</comment>
<dbReference type="EMBL" id="JAJFZT010000007">
    <property type="protein sequence ID" value="MCC3273244.1"/>
    <property type="molecule type" value="Genomic_DNA"/>
</dbReference>
<evidence type="ECO:0000256" key="5">
    <source>
        <dbReference type="PIRSR" id="PIRSR001220-1"/>
    </source>
</evidence>
<evidence type="ECO:0000313" key="10">
    <source>
        <dbReference type="EMBL" id="MCC3273244.1"/>
    </source>
</evidence>
<evidence type="ECO:0000256" key="1">
    <source>
        <dbReference type="ARBA" id="ARBA00010518"/>
    </source>
</evidence>
<dbReference type="InterPro" id="IPR020827">
    <property type="entry name" value="Asparaginase/glutaminase_AS1"/>
</dbReference>
<dbReference type="Pfam" id="PF00710">
    <property type="entry name" value="Asparaginase"/>
    <property type="match status" value="1"/>
</dbReference>
<dbReference type="InterPro" id="IPR027473">
    <property type="entry name" value="L-asparaginase_C"/>
</dbReference>
<dbReference type="InterPro" id="IPR027475">
    <property type="entry name" value="Asparaginase/glutaminase_AS2"/>
</dbReference>
<dbReference type="PIRSF" id="PIRSF001220">
    <property type="entry name" value="L-ASNase_gatD"/>
    <property type="match status" value="1"/>
</dbReference>
<dbReference type="EC" id="3.5.1.1" evidence="2"/>
<dbReference type="PRINTS" id="PR00139">
    <property type="entry name" value="ASNGLNASE"/>
</dbReference>
<name>A0A9X1MAG9_9MICC</name>
<evidence type="ECO:0000256" key="3">
    <source>
        <dbReference type="ARBA" id="ARBA00022801"/>
    </source>
</evidence>
<dbReference type="PROSITE" id="PS00144">
    <property type="entry name" value="ASN_GLN_ASE_1"/>
    <property type="match status" value="1"/>
</dbReference>
<dbReference type="Pfam" id="PF17763">
    <property type="entry name" value="Asparaginase_C"/>
    <property type="match status" value="1"/>
</dbReference>
<dbReference type="PROSITE" id="PS51732">
    <property type="entry name" value="ASN_GLN_ASE_3"/>
    <property type="match status" value="1"/>
</dbReference>
<dbReference type="SUPFAM" id="SSF53774">
    <property type="entry name" value="Glutaminase/Asparaginase"/>
    <property type="match status" value="1"/>
</dbReference>
<dbReference type="InterPro" id="IPR036152">
    <property type="entry name" value="Asp/glu_Ase-like_sf"/>
</dbReference>
<gene>
    <name evidence="10" type="ORF">LJ755_10950</name>
</gene>
<feature type="domain" description="Asparaginase/glutaminase C-terminal" evidence="9">
    <location>
        <begin position="221"/>
        <end position="333"/>
    </location>
</feature>
<dbReference type="PROSITE" id="PS00917">
    <property type="entry name" value="ASN_GLN_ASE_2"/>
    <property type="match status" value="1"/>
</dbReference>
<feature type="active site" description="O-isoaspartyl threonine intermediate" evidence="5">
    <location>
        <position position="29"/>
    </location>
</feature>